<dbReference type="EMBL" id="LAZR01000155">
    <property type="protein sequence ID" value="KKN85791.1"/>
    <property type="molecule type" value="Genomic_DNA"/>
</dbReference>
<proteinExistence type="predicted"/>
<name>A0A0F9WIL6_9ZZZZ</name>
<sequence>MWEFIALVILGIVFLIPETFADFVFKLLGVE</sequence>
<accession>A0A0F9WIL6</accession>
<gene>
    <name evidence="1" type="ORF">LCGC14_0275980</name>
</gene>
<comment type="caution">
    <text evidence="1">The sequence shown here is derived from an EMBL/GenBank/DDBJ whole genome shotgun (WGS) entry which is preliminary data.</text>
</comment>
<dbReference type="AlphaFoldDB" id="A0A0F9WIL6"/>
<organism evidence="1">
    <name type="scientific">marine sediment metagenome</name>
    <dbReference type="NCBI Taxonomy" id="412755"/>
    <lineage>
        <taxon>unclassified sequences</taxon>
        <taxon>metagenomes</taxon>
        <taxon>ecological metagenomes</taxon>
    </lineage>
</organism>
<protein>
    <submittedName>
        <fullName evidence="1">Uncharacterized protein</fullName>
    </submittedName>
</protein>
<evidence type="ECO:0000313" key="1">
    <source>
        <dbReference type="EMBL" id="KKN85791.1"/>
    </source>
</evidence>
<reference evidence="1" key="1">
    <citation type="journal article" date="2015" name="Nature">
        <title>Complex archaea that bridge the gap between prokaryotes and eukaryotes.</title>
        <authorList>
            <person name="Spang A."/>
            <person name="Saw J.H."/>
            <person name="Jorgensen S.L."/>
            <person name="Zaremba-Niedzwiedzka K."/>
            <person name="Martijn J."/>
            <person name="Lind A.E."/>
            <person name="van Eijk R."/>
            <person name="Schleper C."/>
            <person name="Guy L."/>
            <person name="Ettema T.J."/>
        </authorList>
    </citation>
    <scope>NUCLEOTIDE SEQUENCE</scope>
</reference>